<dbReference type="GO" id="GO:0005868">
    <property type="term" value="C:cytoplasmic dynein complex"/>
    <property type="evidence" value="ECO:0007669"/>
    <property type="project" value="TreeGrafter"/>
</dbReference>
<feature type="repeat" description="WD" evidence="5">
    <location>
        <begin position="451"/>
        <end position="488"/>
    </location>
</feature>
<organism evidence="7 8">
    <name type="scientific">Trichomonascus ciferrii</name>
    <dbReference type="NCBI Taxonomy" id="44093"/>
    <lineage>
        <taxon>Eukaryota</taxon>
        <taxon>Fungi</taxon>
        <taxon>Dikarya</taxon>
        <taxon>Ascomycota</taxon>
        <taxon>Saccharomycotina</taxon>
        <taxon>Dipodascomycetes</taxon>
        <taxon>Dipodascales</taxon>
        <taxon>Trichomonascaceae</taxon>
        <taxon>Trichomonascus</taxon>
        <taxon>Trichomonascus ciferrii complex</taxon>
    </lineage>
</organism>
<dbReference type="GO" id="GO:0045504">
    <property type="term" value="F:dynein heavy chain binding"/>
    <property type="evidence" value="ECO:0007669"/>
    <property type="project" value="TreeGrafter"/>
</dbReference>
<dbReference type="InterPro" id="IPR001680">
    <property type="entry name" value="WD40_rpt"/>
</dbReference>
<dbReference type="GO" id="GO:0010970">
    <property type="term" value="P:transport along microtubule"/>
    <property type="evidence" value="ECO:0007669"/>
    <property type="project" value="TreeGrafter"/>
</dbReference>
<sequence length="628" mass="69457">MDRQSEIQAKRAKIAELRRLREEKLAQKQSNDGVDHKPVQDRESIDQLVDSLVGPSKKPSSPITTSSTRPSTATSSRDVASPDLSETGASWSNQVLISPVFDIPPKQSSATPVETYSKEVQTDEVYDHDDDEYSESTAEESEKALKQRLEAELRQELESQYKTEAQQRQVSSGQPKVRIIEDDDDEDDEAIKLEGLEKFLNQSSKVIGRAIDDDYDILVDYAQGSVKETQHDSSKDRLITEYCQFTSSYSAGRAITGLDWSTKHPELVASSHTEKNSDPHAPKGLIQIWNTHHKSRPEYVFNAQSDILNVKFSPFEPNIIFGTAYNGQVLSWDTRSGPHPVLRSPLTGGGHTHPVYSLQISGTQNANNLITSSSDGTICTWTSDLLAKPQDRLVLSNPSIARNDEVSPTCLSTLPRDPARFVVGTEEGTVYQCNRFDEAGARAGLDSTGCYKGHLAPITALDFHDSRGAVYLGDYFLTCSFDWSVRLWRARQFTAPAISSPVKSGSSSGAFSDTINPLLTFNRSDMVYDVSWSPAAPGVFANVDGTGHVELWDLSRDMEIPISRIKPSTNSDAYLNRPLNKIAWRRPDGSRLAVGGLDGVVTVFDVSIPPPTKDTWTRLKRTLGQLED</sequence>
<evidence type="ECO:0000256" key="2">
    <source>
        <dbReference type="ARBA" id="ARBA00022490"/>
    </source>
</evidence>
<feature type="region of interest" description="Disordered" evidence="6">
    <location>
        <begin position="102"/>
        <end position="143"/>
    </location>
</feature>
<feature type="compositionally biased region" description="Low complexity" evidence="6">
    <location>
        <begin position="55"/>
        <end position="77"/>
    </location>
</feature>
<evidence type="ECO:0000256" key="6">
    <source>
        <dbReference type="SAM" id="MobiDB-lite"/>
    </source>
</evidence>
<keyword evidence="4" id="KW-0677">Repeat</keyword>
<dbReference type="PANTHER" id="PTHR12442">
    <property type="entry name" value="DYNEIN INTERMEDIATE CHAIN"/>
    <property type="match status" value="1"/>
</dbReference>
<dbReference type="Pfam" id="PF00400">
    <property type="entry name" value="WD40"/>
    <property type="match status" value="2"/>
</dbReference>
<dbReference type="OrthoDB" id="366230at2759"/>
<dbReference type="Gene3D" id="2.130.10.10">
    <property type="entry name" value="YVTN repeat-like/Quinoprotein amine dehydrogenase"/>
    <property type="match status" value="2"/>
</dbReference>
<accession>A0A642V9L9</accession>
<dbReference type="VEuPathDB" id="FungiDB:TRICI_001391"/>
<keyword evidence="8" id="KW-1185">Reference proteome</keyword>
<feature type="compositionally biased region" description="Basic and acidic residues" evidence="6">
    <location>
        <begin position="33"/>
        <end position="45"/>
    </location>
</feature>
<comment type="subcellular location">
    <subcellularLocation>
        <location evidence="1">Cytoplasm</location>
    </subcellularLocation>
</comment>
<evidence type="ECO:0000256" key="3">
    <source>
        <dbReference type="ARBA" id="ARBA00022574"/>
    </source>
</evidence>
<gene>
    <name evidence="7" type="ORF">TRICI_001391</name>
</gene>
<evidence type="ECO:0000256" key="5">
    <source>
        <dbReference type="PROSITE-ProRule" id="PRU00221"/>
    </source>
</evidence>
<dbReference type="GO" id="GO:0005737">
    <property type="term" value="C:cytoplasm"/>
    <property type="evidence" value="ECO:0007669"/>
    <property type="project" value="UniProtKB-SubCell"/>
</dbReference>
<reference evidence="7" key="1">
    <citation type="journal article" date="2019" name="G3 (Bethesda)">
        <title>Genome Assemblies of Two Rare Opportunistic Yeast Pathogens: Diutina rugosa (syn. Candida rugosa) and Trichomonascus ciferrii (syn. Candida ciferrii).</title>
        <authorList>
            <person name="Mixao V."/>
            <person name="Saus E."/>
            <person name="Hansen A.P."/>
            <person name="Lass-Florl C."/>
            <person name="Gabaldon T."/>
        </authorList>
    </citation>
    <scope>NUCLEOTIDE SEQUENCE</scope>
    <source>
        <strain evidence="7">CBS 4856</strain>
    </source>
</reference>
<dbReference type="InterPro" id="IPR036322">
    <property type="entry name" value="WD40_repeat_dom_sf"/>
</dbReference>
<evidence type="ECO:0000313" key="8">
    <source>
        <dbReference type="Proteomes" id="UP000761534"/>
    </source>
</evidence>
<dbReference type="PROSITE" id="PS50082">
    <property type="entry name" value="WD_REPEATS_2"/>
    <property type="match status" value="1"/>
</dbReference>
<proteinExistence type="predicted"/>
<evidence type="ECO:0000256" key="4">
    <source>
        <dbReference type="ARBA" id="ARBA00022737"/>
    </source>
</evidence>
<dbReference type="Proteomes" id="UP000761534">
    <property type="component" value="Unassembled WGS sequence"/>
</dbReference>
<dbReference type="SMART" id="SM00320">
    <property type="entry name" value="WD40"/>
    <property type="match status" value="6"/>
</dbReference>
<evidence type="ECO:0000313" key="7">
    <source>
        <dbReference type="EMBL" id="KAA8916528.1"/>
    </source>
</evidence>
<name>A0A642V9L9_9ASCO</name>
<dbReference type="PANTHER" id="PTHR12442:SF22">
    <property type="entry name" value="CYTOPLASMIC DYNEIN 1 INTERMEDIATE CHAIN-RELATED"/>
    <property type="match status" value="1"/>
</dbReference>
<dbReference type="GO" id="GO:0045503">
    <property type="term" value="F:dynein light chain binding"/>
    <property type="evidence" value="ECO:0007669"/>
    <property type="project" value="TreeGrafter"/>
</dbReference>
<keyword evidence="2" id="KW-0963">Cytoplasm</keyword>
<dbReference type="EMBL" id="SWFS01000097">
    <property type="protein sequence ID" value="KAA8916528.1"/>
    <property type="molecule type" value="Genomic_DNA"/>
</dbReference>
<dbReference type="InterPro" id="IPR050687">
    <property type="entry name" value="Dynein_IC"/>
</dbReference>
<feature type="region of interest" description="Disordered" evidence="6">
    <location>
        <begin position="23"/>
        <end position="90"/>
    </location>
</feature>
<dbReference type="SUPFAM" id="SSF50978">
    <property type="entry name" value="WD40 repeat-like"/>
    <property type="match status" value="1"/>
</dbReference>
<protein>
    <submittedName>
        <fullName evidence="7">Uncharacterized protein</fullName>
    </submittedName>
</protein>
<feature type="compositionally biased region" description="Acidic residues" evidence="6">
    <location>
        <begin position="122"/>
        <end position="139"/>
    </location>
</feature>
<keyword evidence="3 5" id="KW-0853">WD repeat</keyword>
<comment type="caution">
    <text evidence="7">The sequence shown here is derived from an EMBL/GenBank/DDBJ whole genome shotgun (WGS) entry which is preliminary data.</text>
</comment>
<evidence type="ECO:0000256" key="1">
    <source>
        <dbReference type="ARBA" id="ARBA00004496"/>
    </source>
</evidence>
<dbReference type="AlphaFoldDB" id="A0A642V9L9"/>
<dbReference type="InterPro" id="IPR015943">
    <property type="entry name" value="WD40/YVTN_repeat-like_dom_sf"/>
</dbReference>